<dbReference type="Gene3D" id="3.20.20.80">
    <property type="entry name" value="Glycosidases"/>
    <property type="match status" value="1"/>
</dbReference>
<dbReference type="EMBL" id="FOXP01000003">
    <property type="protein sequence ID" value="SFP57146.1"/>
    <property type="molecule type" value="Genomic_DNA"/>
</dbReference>
<comment type="similarity">
    <text evidence="2">Belongs to the glycosyl hydrolase 51 family.</text>
</comment>
<keyword evidence="8" id="KW-0732">Signal</keyword>
<proteinExistence type="inferred from homology"/>
<dbReference type="InterPro" id="IPR010720">
    <property type="entry name" value="Alpha-L-AF_C"/>
</dbReference>
<evidence type="ECO:0000313" key="10">
    <source>
        <dbReference type="EMBL" id="SFP57146.1"/>
    </source>
</evidence>
<dbReference type="PANTHER" id="PTHR43576:SF2">
    <property type="entry name" value="INTRACELLULAR EXO-ALPHA-L-ARABINOFURANOSIDASE 2"/>
    <property type="match status" value="1"/>
</dbReference>
<evidence type="ECO:0000259" key="9">
    <source>
        <dbReference type="SMART" id="SM00813"/>
    </source>
</evidence>
<name>A0A1I5RGU4_9SPHN</name>
<comment type="catalytic activity">
    <reaction evidence="1">
        <text>Hydrolysis of terminal non-reducing alpha-L-arabinofuranoside residues in alpha-L-arabinosides.</text>
        <dbReference type="EC" id="3.2.1.55"/>
    </reaction>
</comment>
<accession>A0A1I5RGU4</accession>
<dbReference type="SUPFAM" id="SSF51445">
    <property type="entry name" value="(Trans)glycosidases"/>
    <property type="match status" value="1"/>
</dbReference>
<dbReference type="PANTHER" id="PTHR43576">
    <property type="entry name" value="ALPHA-L-ARABINOFURANOSIDASE C-RELATED"/>
    <property type="match status" value="1"/>
</dbReference>
<evidence type="ECO:0000256" key="7">
    <source>
        <dbReference type="ARBA" id="ARBA00023295"/>
    </source>
</evidence>
<reference evidence="10 11" key="1">
    <citation type="submission" date="2016-10" db="EMBL/GenBank/DDBJ databases">
        <authorList>
            <person name="de Groot N.N."/>
        </authorList>
    </citation>
    <scope>NUCLEOTIDE SEQUENCE [LARGE SCALE GENOMIC DNA]</scope>
    <source>
        <strain evidence="10 11">CGMCC 1.9113</strain>
    </source>
</reference>
<comment type="subunit">
    <text evidence="3">Homohexamer; trimer of dimers.</text>
</comment>
<feature type="chain" id="PRO_5011768193" description="non-reducing end alpha-L-arabinofuranosidase" evidence="8">
    <location>
        <begin position="24"/>
        <end position="525"/>
    </location>
</feature>
<keyword evidence="7" id="KW-0326">Glycosidase</keyword>
<dbReference type="SMART" id="SM00813">
    <property type="entry name" value="Alpha-L-AF_C"/>
    <property type="match status" value="1"/>
</dbReference>
<evidence type="ECO:0000256" key="1">
    <source>
        <dbReference type="ARBA" id="ARBA00001462"/>
    </source>
</evidence>
<dbReference type="InterPro" id="IPR017853">
    <property type="entry name" value="GH"/>
</dbReference>
<organism evidence="10 11">
    <name type="scientific">Sphingomonas rubra</name>
    <dbReference type="NCBI Taxonomy" id="634430"/>
    <lineage>
        <taxon>Bacteria</taxon>
        <taxon>Pseudomonadati</taxon>
        <taxon>Pseudomonadota</taxon>
        <taxon>Alphaproteobacteria</taxon>
        <taxon>Sphingomonadales</taxon>
        <taxon>Sphingomonadaceae</taxon>
        <taxon>Sphingomonas</taxon>
    </lineage>
</organism>
<sequence length="525" mass="57168">MMHLLQRALASVSMIVGIAAANAQTAPAPLATTAEAATATVRADTPGPTYDRRIFTQFAEHLGTGIYGGLWVGNDRRIPNTRGFRNDVVGALKELGVPVIRWPGGCFADEYHWREGIGPKNKRPVKINTHWGGVTEPNTVGTHEFMDLAEQIGAEAYVAGNVGNGTPQEMAEWVEYMTSPAGTLAEERARNGHKAPWKVPYFGVGNELWGCGGNMRPEYAADLTRRYATFIKAPEGTRILKIAAGANVDDYKWTETMIREAAGQIDALSLHYYTIPGSWPPRGSPTVFDEAGWAETLAGAWKMDELITKHTAIMDKYDPQKRIWLAVDEWGTWYAQDPGTHPGFLRQQNSLRDALVAAIHLNVFAKHADRVKMTAIAQMVNVLQAMILTDGPRMVKTPTYHVFKMYKPYMDAAVLPIEIKSPWYNKDQWTMPAISASAVRDKAGQVHVGLANADPNRSITVTATLTGVTAGTVSGQIVTAPAMNAINTFDAPNTVVPAAFTGAQVAGNTLTVTLPAKSVVMLDLR</sequence>
<feature type="signal peptide" evidence="8">
    <location>
        <begin position="1"/>
        <end position="23"/>
    </location>
</feature>
<evidence type="ECO:0000256" key="2">
    <source>
        <dbReference type="ARBA" id="ARBA00007186"/>
    </source>
</evidence>
<evidence type="ECO:0000256" key="3">
    <source>
        <dbReference type="ARBA" id="ARBA00011165"/>
    </source>
</evidence>
<evidence type="ECO:0000256" key="4">
    <source>
        <dbReference type="ARBA" id="ARBA00012670"/>
    </source>
</evidence>
<keyword evidence="6" id="KW-0119">Carbohydrate metabolism</keyword>
<gene>
    <name evidence="10" type="ORF">SAMN04488241_103217</name>
</gene>
<dbReference type="InterPro" id="IPR013780">
    <property type="entry name" value="Glyco_hydro_b"/>
</dbReference>
<evidence type="ECO:0000256" key="8">
    <source>
        <dbReference type="SAM" id="SignalP"/>
    </source>
</evidence>
<dbReference type="Pfam" id="PF06964">
    <property type="entry name" value="Alpha-L-AF_C"/>
    <property type="match status" value="1"/>
</dbReference>
<dbReference type="GO" id="GO:0046556">
    <property type="term" value="F:alpha-L-arabinofuranosidase activity"/>
    <property type="evidence" value="ECO:0007669"/>
    <property type="project" value="UniProtKB-EC"/>
</dbReference>
<dbReference type="InterPro" id="IPR055235">
    <property type="entry name" value="ASD1_cat"/>
</dbReference>
<dbReference type="Gene3D" id="2.60.40.1180">
    <property type="entry name" value="Golgi alpha-mannosidase II"/>
    <property type="match status" value="1"/>
</dbReference>
<keyword evidence="11" id="KW-1185">Reference proteome</keyword>
<dbReference type="OrthoDB" id="9758333at2"/>
<dbReference type="GO" id="GO:0000272">
    <property type="term" value="P:polysaccharide catabolic process"/>
    <property type="evidence" value="ECO:0007669"/>
    <property type="project" value="TreeGrafter"/>
</dbReference>
<dbReference type="Pfam" id="PF22848">
    <property type="entry name" value="ASD1_dom"/>
    <property type="match status" value="1"/>
</dbReference>
<dbReference type="RefSeq" id="WP_093332295.1">
    <property type="nucleotide sequence ID" value="NZ_FOXP01000003.1"/>
</dbReference>
<dbReference type="AlphaFoldDB" id="A0A1I5RGU4"/>
<dbReference type="Proteomes" id="UP000199586">
    <property type="component" value="Unassembled WGS sequence"/>
</dbReference>
<evidence type="ECO:0000256" key="6">
    <source>
        <dbReference type="ARBA" id="ARBA00023277"/>
    </source>
</evidence>
<dbReference type="GO" id="GO:0046373">
    <property type="term" value="P:L-arabinose metabolic process"/>
    <property type="evidence" value="ECO:0007669"/>
    <property type="project" value="InterPro"/>
</dbReference>
<evidence type="ECO:0000313" key="11">
    <source>
        <dbReference type="Proteomes" id="UP000199586"/>
    </source>
</evidence>
<feature type="domain" description="Alpha-L-arabinofuranosidase C-terminal" evidence="9">
    <location>
        <begin position="328"/>
        <end position="518"/>
    </location>
</feature>
<keyword evidence="5" id="KW-0378">Hydrolase</keyword>
<protein>
    <recommendedName>
        <fullName evidence="4">non-reducing end alpha-L-arabinofuranosidase</fullName>
        <ecNumber evidence="4">3.2.1.55</ecNumber>
    </recommendedName>
</protein>
<evidence type="ECO:0000256" key="5">
    <source>
        <dbReference type="ARBA" id="ARBA00022801"/>
    </source>
</evidence>
<dbReference type="STRING" id="634430.SAMN04488241_103217"/>
<dbReference type="EC" id="3.2.1.55" evidence="4"/>
<dbReference type="SUPFAM" id="SSF51011">
    <property type="entry name" value="Glycosyl hydrolase domain"/>
    <property type="match status" value="1"/>
</dbReference>